<accession>A0A426TUS3</accession>
<sequence>MTSASGTQAQAVRWFAARSHLYTHYDITQIVAAYARIGEAVGVDWFLALAQCAHETGSMTSWWCDRPRRNPAGIGVTGHSVEGTPENPPGQHWAWRDGRWHEGISFAAWDPYGINAHLGRLLAYALPTDTGMPAQRALIDEALALRPLPAYLRGVALTITDLNGRWAFPGTEYGQRILDLAGRMRQA</sequence>
<evidence type="ECO:0000313" key="1">
    <source>
        <dbReference type="EMBL" id="RRR69125.1"/>
    </source>
</evidence>
<reference evidence="1 2" key="1">
    <citation type="submission" date="2018-12" db="EMBL/GenBank/DDBJ databases">
        <title>Genome Sequence of Candidatus Viridilinea halotolerans isolated from saline sulfide-rich spring.</title>
        <authorList>
            <person name="Grouzdev D.S."/>
            <person name="Burganskaya E.I."/>
            <person name="Krutkina M.S."/>
            <person name="Sukhacheva M.V."/>
            <person name="Gorlenko V.M."/>
        </authorList>
    </citation>
    <scope>NUCLEOTIDE SEQUENCE [LARGE SCALE GENOMIC DNA]</scope>
    <source>
        <strain evidence="1">Chok-6</strain>
    </source>
</reference>
<protein>
    <recommendedName>
        <fullName evidence="3">Mannosyl-glycoprotein endo-beta-N-acetylglucosamidase-like domain-containing protein</fullName>
    </recommendedName>
</protein>
<evidence type="ECO:0008006" key="3">
    <source>
        <dbReference type="Google" id="ProtNLM"/>
    </source>
</evidence>
<organism evidence="1 2">
    <name type="scientific">Candidatus Viridilinea halotolerans</name>
    <dbReference type="NCBI Taxonomy" id="2491704"/>
    <lineage>
        <taxon>Bacteria</taxon>
        <taxon>Bacillati</taxon>
        <taxon>Chloroflexota</taxon>
        <taxon>Chloroflexia</taxon>
        <taxon>Chloroflexales</taxon>
        <taxon>Chloroflexineae</taxon>
        <taxon>Oscillochloridaceae</taxon>
        <taxon>Candidatus Viridilinea</taxon>
    </lineage>
</organism>
<dbReference type="Proteomes" id="UP000280307">
    <property type="component" value="Unassembled WGS sequence"/>
</dbReference>
<dbReference type="EMBL" id="RSAS01000667">
    <property type="protein sequence ID" value="RRR69125.1"/>
    <property type="molecule type" value="Genomic_DNA"/>
</dbReference>
<proteinExistence type="predicted"/>
<name>A0A426TUS3_9CHLR</name>
<gene>
    <name evidence="1" type="ORF">EI684_16510</name>
</gene>
<comment type="caution">
    <text evidence="1">The sequence shown here is derived from an EMBL/GenBank/DDBJ whole genome shotgun (WGS) entry which is preliminary data.</text>
</comment>
<evidence type="ECO:0000313" key="2">
    <source>
        <dbReference type="Proteomes" id="UP000280307"/>
    </source>
</evidence>
<dbReference type="AlphaFoldDB" id="A0A426TUS3"/>